<organism evidence="1 2">
    <name type="scientific">Paramecium sonneborni</name>
    <dbReference type="NCBI Taxonomy" id="65129"/>
    <lineage>
        <taxon>Eukaryota</taxon>
        <taxon>Sar</taxon>
        <taxon>Alveolata</taxon>
        <taxon>Ciliophora</taxon>
        <taxon>Intramacronucleata</taxon>
        <taxon>Oligohymenophorea</taxon>
        <taxon>Peniculida</taxon>
        <taxon>Parameciidae</taxon>
        <taxon>Paramecium</taxon>
    </lineage>
</organism>
<dbReference type="Proteomes" id="UP000692954">
    <property type="component" value="Unassembled WGS sequence"/>
</dbReference>
<keyword evidence="2" id="KW-1185">Reference proteome</keyword>
<dbReference type="EMBL" id="CAJJDN010000035">
    <property type="protein sequence ID" value="CAD8076882.1"/>
    <property type="molecule type" value="Genomic_DNA"/>
</dbReference>
<name>A0A8S1ME25_9CILI</name>
<evidence type="ECO:0000313" key="1">
    <source>
        <dbReference type="EMBL" id="CAD8076882.1"/>
    </source>
</evidence>
<gene>
    <name evidence="1" type="ORF">PSON_ATCC_30995.1.T0350216</name>
</gene>
<protein>
    <submittedName>
        <fullName evidence="1">Uncharacterized protein</fullName>
    </submittedName>
</protein>
<proteinExistence type="predicted"/>
<dbReference type="OrthoDB" id="296186at2759"/>
<sequence>MDSSDSQEDSYQRDSLLEILTVGQFKKQNESEKLSIDFSNQVLNLGMFAKPKQTYIQNTNHTKELYISVIKNHRSISLLNKINILSKDRRNLYSPKRKTNQIEDYLLEKQVERVINTVRRKSCMCLQCGQQSDFEKRMNTFQVKTQQQINTEIRLLKYNTRNQFKQQSLIRLHKIKQLQNQKYHYSSLSAQLDDQIQYNQPPINTPNIVDIQLKFKKKIIAQPVILKQYLPTTKNYYVKQYHITSRIRANNTPTQKTLPSLKILTQSRRNLFDNKFY</sequence>
<comment type="caution">
    <text evidence="1">The sequence shown here is derived from an EMBL/GenBank/DDBJ whole genome shotgun (WGS) entry which is preliminary data.</text>
</comment>
<reference evidence="1" key="1">
    <citation type="submission" date="2021-01" db="EMBL/GenBank/DDBJ databases">
        <authorList>
            <consortium name="Genoscope - CEA"/>
            <person name="William W."/>
        </authorList>
    </citation>
    <scope>NUCLEOTIDE SEQUENCE</scope>
</reference>
<evidence type="ECO:0000313" key="2">
    <source>
        <dbReference type="Proteomes" id="UP000692954"/>
    </source>
</evidence>
<dbReference type="AlphaFoldDB" id="A0A8S1ME25"/>
<accession>A0A8S1ME25</accession>